<evidence type="ECO:0000313" key="1">
    <source>
        <dbReference type="EMBL" id="KAL3267169.1"/>
    </source>
</evidence>
<accession>A0ABD2MLP4</accession>
<organism evidence="1 2">
    <name type="scientific">Cryptolaemus montrouzieri</name>
    <dbReference type="NCBI Taxonomy" id="559131"/>
    <lineage>
        <taxon>Eukaryota</taxon>
        <taxon>Metazoa</taxon>
        <taxon>Ecdysozoa</taxon>
        <taxon>Arthropoda</taxon>
        <taxon>Hexapoda</taxon>
        <taxon>Insecta</taxon>
        <taxon>Pterygota</taxon>
        <taxon>Neoptera</taxon>
        <taxon>Endopterygota</taxon>
        <taxon>Coleoptera</taxon>
        <taxon>Polyphaga</taxon>
        <taxon>Cucujiformia</taxon>
        <taxon>Coccinelloidea</taxon>
        <taxon>Coccinellidae</taxon>
        <taxon>Scymninae</taxon>
        <taxon>Scymnini</taxon>
        <taxon>Cryptolaemus</taxon>
    </lineage>
</organism>
<sequence>MFPRFQRVDDSGISLDDILICEEGDEVFKKCVRMLEKLYPHPRDFRRTPRPAIRGGWNPFTYSFGGAKPYSNQ</sequence>
<name>A0ABD2MLP4_9CUCU</name>
<reference evidence="1 2" key="1">
    <citation type="journal article" date="2021" name="BMC Biol.">
        <title>Horizontally acquired antibacterial genes associated with adaptive radiation of ladybird beetles.</title>
        <authorList>
            <person name="Li H.S."/>
            <person name="Tang X.F."/>
            <person name="Huang Y.H."/>
            <person name="Xu Z.Y."/>
            <person name="Chen M.L."/>
            <person name="Du X.Y."/>
            <person name="Qiu B.Y."/>
            <person name="Chen P.T."/>
            <person name="Zhang W."/>
            <person name="Slipinski A."/>
            <person name="Escalona H.E."/>
            <person name="Waterhouse R.M."/>
            <person name="Zwick A."/>
            <person name="Pang H."/>
        </authorList>
    </citation>
    <scope>NUCLEOTIDE SEQUENCE [LARGE SCALE GENOMIC DNA]</scope>
    <source>
        <strain evidence="1">SYSU2018</strain>
    </source>
</reference>
<dbReference type="Proteomes" id="UP001516400">
    <property type="component" value="Unassembled WGS sequence"/>
</dbReference>
<dbReference type="AlphaFoldDB" id="A0ABD2MLP4"/>
<evidence type="ECO:0000313" key="2">
    <source>
        <dbReference type="Proteomes" id="UP001516400"/>
    </source>
</evidence>
<gene>
    <name evidence="1" type="ORF">HHI36_011306</name>
</gene>
<proteinExistence type="predicted"/>
<comment type="caution">
    <text evidence="1">The sequence shown here is derived from an EMBL/GenBank/DDBJ whole genome shotgun (WGS) entry which is preliminary data.</text>
</comment>
<dbReference type="EMBL" id="JABFTP020000001">
    <property type="protein sequence ID" value="KAL3267169.1"/>
    <property type="molecule type" value="Genomic_DNA"/>
</dbReference>
<keyword evidence="2" id="KW-1185">Reference proteome</keyword>
<protein>
    <submittedName>
        <fullName evidence="1">Uncharacterized protein</fullName>
    </submittedName>
</protein>